<evidence type="ECO:0000313" key="3">
    <source>
        <dbReference type="Proteomes" id="UP000217785"/>
    </source>
</evidence>
<evidence type="ECO:0000313" key="2">
    <source>
        <dbReference type="EMBL" id="GAX90672.1"/>
    </source>
</evidence>
<keyword evidence="1" id="KW-0175">Coiled coil</keyword>
<dbReference type="EMBL" id="BDUF01000061">
    <property type="protein sequence ID" value="GAX90672.1"/>
    <property type="molecule type" value="Genomic_DNA"/>
</dbReference>
<evidence type="ECO:0000256" key="1">
    <source>
        <dbReference type="SAM" id="Coils"/>
    </source>
</evidence>
<feature type="coiled-coil region" evidence="1">
    <location>
        <begin position="47"/>
        <end position="74"/>
    </location>
</feature>
<dbReference type="Proteomes" id="UP000217785">
    <property type="component" value="Unassembled WGS sequence"/>
</dbReference>
<accession>A0A292YDW1</accession>
<protein>
    <submittedName>
        <fullName evidence="2">Uncharacterized protein</fullName>
    </submittedName>
</protein>
<dbReference type="AlphaFoldDB" id="A0A292YDW1"/>
<sequence>MVLTQFEDGQANALDRRESAAKATLESQYKGLETDHIRFGPWNTITLTVSTSDLQNIERELAAIEQETVSIAEEKQQTAATLSQWEQPIRAVEADFSAGKLTREDADMLIKMFREKTDKLRQSEVNFKQRLTRLETRKQELLLRKEPQIIEYAQVEFDRGIKTFKQTVFYNSSQERLMTEKEINGIPQLAVLNEKYEPVLSTRVIKQTASTAGFASLACLLIYGWRRSTMRSILA</sequence>
<gene>
    <name evidence="2" type="ORF">EFBL_2310</name>
</gene>
<name>A0A292YDW1_9BACL</name>
<organism evidence="2 3">
    <name type="scientific">Effusibacillus lacus</name>
    <dbReference type="NCBI Taxonomy" id="1348429"/>
    <lineage>
        <taxon>Bacteria</taxon>
        <taxon>Bacillati</taxon>
        <taxon>Bacillota</taxon>
        <taxon>Bacilli</taxon>
        <taxon>Bacillales</taxon>
        <taxon>Alicyclobacillaceae</taxon>
        <taxon>Effusibacillus</taxon>
    </lineage>
</organism>
<keyword evidence="3" id="KW-1185">Reference proteome</keyword>
<proteinExistence type="predicted"/>
<comment type="caution">
    <text evidence="2">The sequence shown here is derived from an EMBL/GenBank/DDBJ whole genome shotgun (WGS) entry which is preliminary data.</text>
</comment>
<reference evidence="3" key="1">
    <citation type="submission" date="2017-07" db="EMBL/GenBank/DDBJ databases">
        <title>Draft genome sequence of Effusibacillus lacus strain skLN1.</title>
        <authorList>
            <person name="Watanabe M."/>
            <person name="Kojima H."/>
            <person name="Fukui M."/>
        </authorList>
    </citation>
    <scope>NUCLEOTIDE SEQUENCE [LARGE SCALE GENOMIC DNA]</scope>
    <source>
        <strain evidence="3">skLN1</strain>
    </source>
</reference>